<dbReference type="SUPFAM" id="SSF75217">
    <property type="entry name" value="alpha/beta knot"/>
    <property type="match status" value="1"/>
</dbReference>
<comment type="subunit">
    <text evidence="5">Homodimer.</text>
</comment>
<dbReference type="GO" id="GO:0005737">
    <property type="term" value="C:cytoplasm"/>
    <property type="evidence" value="ECO:0007669"/>
    <property type="project" value="UniProtKB-SubCell"/>
</dbReference>
<accession>A0A6M8EH30</accession>
<evidence type="ECO:0000256" key="4">
    <source>
        <dbReference type="ARBA" id="ARBA00038303"/>
    </source>
</evidence>
<dbReference type="PANTHER" id="PTHR33603:SF1">
    <property type="entry name" value="RIBOSOMAL RNA LARGE SUBUNIT METHYLTRANSFERASE H"/>
    <property type="match status" value="1"/>
</dbReference>
<evidence type="ECO:0000256" key="3">
    <source>
        <dbReference type="ARBA" id="ARBA00022691"/>
    </source>
</evidence>
<dbReference type="KEGG" id="paco:AACT_0716"/>
<dbReference type="Proteomes" id="UP000503483">
    <property type="component" value="Chromosome"/>
</dbReference>
<comment type="subcellular location">
    <subcellularLocation>
        <location evidence="5">Cytoplasm</location>
    </subcellularLocation>
</comment>
<dbReference type="HAMAP" id="MF_00658">
    <property type="entry name" value="23SrRNA_methyltr_H"/>
    <property type="match status" value="1"/>
</dbReference>
<dbReference type="InterPro" id="IPR029028">
    <property type="entry name" value="Alpha/beta_knot_MTases"/>
</dbReference>
<evidence type="ECO:0000256" key="1">
    <source>
        <dbReference type="ARBA" id="ARBA00022603"/>
    </source>
</evidence>
<keyword evidence="2 5" id="KW-0808">Transferase</keyword>
<organism evidence="6 7">
    <name type="scientific">Arcobacter acticola</name>
    <dbReference type="NCBI Taxonomy" id="1849015"/>
    <lineage>
        <taxon>Bacteria</taxon>
        <taxon>Pseudomonadati</taxon>
        <taxon>Campylobacterota</taxon>
        <taxon>Epsilonproteobacteria</taxon>
        <taxon>Campylobacterales</taxon>
        <taxon>Arcobacteraceae</taxon>
        <taxon>Arcobacter</taxon>
    </lineage>
</organism>
<evidence type="ECO:0000313" key="7">
    <source>
        <dbReference type="Proteomes" id="UP000503483"/>
    </source>
</evidence>
<name>A0A6M8EH30_9BACT</name>
<evidence type="ECO:0000313" key="6">
    <source>
        <dbReference type="EMBL" id="QKE27918.1"/>
    </source>
</evidence>
<dbReference type="Pfam" id="PF02590">
    <property type="entry name" value="SPOUT_MTase"/>
    <property type="match status" value="1"/>
</dbReference>
<dbReference type="InterPro" id="IPR029026">
    <property type="entry name" value="tRNA_m1G_MTases_N"/>
</dbReference>
<gene>
    <name evidence="5" type="primary">rlmH</name>
    <name evidence="6" type="ORF">AACT_0716</name>
</gene>
<dbReference type="GO" id="GO:0070038">
    <property type="term" value="F:rRNA (pseudouridine-N3-)-methyltransferase activity"/>
    <property type="evidence" value="ECO:0007669"/>
    <property type="project" value="UniProtKB-UniRule"/>
</dbReference>
<keyword evidence="5" id="KW-0963">Cytoplasm</keyword>
<dbReference type="PANTHER" id="PTHR33603">
    <property type="entry name" value="METHYLTRANSFERASE"/>
    <property type="match status" value="1"/>
</dbReference>
<comment type="function">
    <text evidence="5">Specifically methylates the pseudouridine at position 1915 (m3Psi1915) in 23S rRNA.</text>
</comment>
<reference evidence="6 7" key="1">
    <citation type="submission" date="2019-08" db="EMBL/GenBank/DDBJ databases">
        <title>Complete genome sequence of Arcobacter acticola.</title>
        <authorList>
            <person name="Miller W."/>
        </authorList>
    </citation>
    <scope>NUCLEOTIDE SEQUENCE [LARGE SCALE GENOMIC DNA]</scope>
    <source>
        <strain evidence="6 7">KCTC 52212</strain>
    </source>
</reference>
<sequence>MLFIMSKINIYSIIKPSKDEFDVLIKEFIKMSSKYAKVEVFYIFNKNIAKAQTIGEKESQQAYSDTYEPLLKGYNIALDVLGKKLDTYAFSSLIDNKNEVNFFIGGAFGFQREFLNKCDNVISLSDLTMAHKVANVVLCEQIFRALCIQNNHPYHK</sequence>
<evidence type="ECO:0000256" key="5">
    <source>
        <dbReference type="HAMAP-Rule" id="MF_00658"/>
    </source>
</evidence>
<dbReference type="Gene3D" id="3.40.1280.10">
    <property type="match status" value="1"/>
</dbReference>
<dbReference type="EC" id="2.1.1.177" evidence="5"/>
<feature type="binding site" evidence="5">
    <location>
        <position position="105"/>
    </location>
    <ligand>
        <name>S-adenosyl-L-methionine</name>
        <dbReference type="ChEBI" id="CHEBI:59789"/>
    </ligand>
</feature>
<proteinExistence type="inferred from homology"/>
<keyword evidence="7" id="KW-1185">Reference proteome</keyword>
<keyword evidence="5" id="KW-0698">rRNA processing</keyword>
<dbReference type="AlphaFoldDB" id="A0A6M8EH30"/>
<comment type="catalytic activity">
    <reaction evidence="5">
        <text>pseudouridine(1915) in 23S rRNA + S-adenosyl-L-methionine = N(3)-methylpseudouridine(1915) in 23S rRNA + S-adenosyl-L-homocysteine + H(+)</text>
        <dbReference type="Rhea" id="RHEA:42752"/>
        <dbReference type="Rhea" id="RHEA-COMP:10221"/>
        <dbReference type="Rhea" id="RHEA-COMP:10222"/>
        <dbReference type="ChEBI" id="CHEBI:15378"/>
        <dbReference type="ChEBI" id="CHEBI:57856"/>
        <dbReference type="ChEBI" id="CHEBI:59789"/>
        <dbReference type="ChEBI" id="CHEBI:65314"/>
        <dbReference type="ChEBI" id="CHEBI:74486"/>
        <dbReference type="EC" id="2.1.1.177"/>
    </reaction>
</comment>
<evidence type="ECO:0000256" key="2">
    <source>
        <dbReference type="ARBA" id="ARBA00022679"/>
    </source>
</evidence>
<feature type="binding site" evidence="5">
    <location>
        <position position="78"/>
    </location>
    <ligand>
        <name>S-adenosyl-L-methionine</name>
        <dbReference type="ChEBI" id="CHEBI:59789"/>
    </ligand>
</feature>
<dbReference type="EMBL" id="CP042652">
    <property type="protein sequence ID" value="QKE27918.1"/>
    <property type="molecule type" value="Genomic_DNA"/>
</dbReference>
<feature type="binding site" evidence="5">
    <location>
        <begin position="124"/>
        <end position="129"/>
    </location>
    <ligand>
        <name>S-adenosyl-L-methionine</name>
        <dbReference type="ChEBI" id="CHEBI:59789"/>
    </ligand>
</feature>
<dbReference type="PIRSF" id="PIRSF004505">
    <property type="entry name" value="MT_bac"/>
    <property type="match status" value="1"/>
</dbReference>
<comment type="similarity">
    <text evidence="4 5">Belongs to the RNA methyltransferase RlmH family.</text>
</comment>
<protein>
    <recommendedName>
        <fullName evidence="5">Ribosomal RNA large subunit methyltransferase H</fullName>
        <ecNumber evidence="5">2.1.1.177</ecNumber>
    </recommendedName>
    <alternativeName>
        <fullName evidence="5">23S rRNA (pseudouridine1915-N3)-methyltransferase</fullName>
    </alternativeName>
    <alternativeName>
        <fullName evidence="5">23S rRNA m3Psi1915 methyltransferase</fullName>
    </alternativeName>
    <alternativeName>
        <fullName evidence="5">rRNA (pseudouridine-N3-)-methyltransferase RlmH</fullName>
    </alternativeName>
</protein>
<keyword evidence="1 5" id="KW-0489">Methyltransferase</keyword>
<dbReference type="CDD" id="cd18081">
    <property type="entry name" value="RlmH-like"/>
    <property type="match status" value="1"/>
</dbReference>
<keyword evidence="3 5" id="KW-0949">S-adenosyl-L-methionine</keyword>
<dbReference type="InterPro" id="IPR003742">
    <property type="entry name" value="RlmH-like"/>
</dbReference>